<dbReference type="RefSeq" id="WP_093324577.1">
    <property type="nucleotide sequence ID" value="NZ_FOSZ01000005.1"/>
</dbReference>
<keyword evidence="3" id="KW-1185">Reference proteome</keyword>
<feature type="region of interest" description="Disordered" evidence="1">
    <location>
        <begin position="24"/>
        <end position="56"/>
    </location>
</feature>
<dbReference type="EMBL" id="FOSZ01000005">
    <property type="protein sequence ID" value="SFL14524.1"/>
    <property type="molecule type" value="Genomic_DNA"/>
</dbReference>
<feature type="region of interest" description="Disordered" evidence="1">
    <location>
        <begin position="98"/>
        <end position="225"/>
    </location>
</feature>
<name>A0A1I4F9E5_9RHOB</name>
<dbReference type="Proteomes" id="UP000198851">
    <property type="component" value="Unassembled WGS sequence"/>
</dbReference>
<evidence type="ECO:0000313" key="3">
    <source>
        <dbReference type="Proteomes" id="UP000198851"/>
    </source>
</evidence>
<feature type="compositionally biased region" description="Acidic residues" evidence="1">
    <location>
        <begin position="213"/>
        <end position="225"/>
    </location>
</feature>
<feature type="compositionally biased region" description="Acidic residues" evidence="1">
    <location>
        <begin position="178"/>
        <end position="192"/>
    </location>
</feature>
<organism evidence="2 3">
    <name type="scientific">Shimia haliotis</name>
    <dbReference type="NCBI Taxonomy" id="1280847"/>
    <lineage>
        <taxon>Bacteria</taxon>
        <taxon>Pseudomonadati</taxon>
        <taxon>Pseudomonadota</taxon>
        <taxon>Alphaproteobacteria</taxon>
        <taxon>Rhodobacterales</taxon>
        <taxon>Roseobacteraceae</taxon>
    </lineage>
</organism>
<reference evidence="3" key="1">
    <citation type="submission" date="2016-10" db="EMBL/GenBank/DDBJ databases">
        <authorList>
            <person name="Varghese N."/>
            <person name="Submissions S."/>
        </authorList>
    </citation>
    <scope>NUCLEOTIDE SEQUENCE [LARGE SCALE GENOMIC DNA]</scope>
    <source>
        <strain evidence="3">DSM 28453</strain>
    </source>
</reference>
<feature type="compositionally biased region" description="Acidic residues" evidence="1">
    <location>
        <begin position="106"/>
        <end position="162"/>
    </location>
</feature>
<evidence type="ECO:0000313" key="2">
    <source>
        <dbReference type="EMBL" id="SFL14524.1"/>
    </source>
</evidence>
<dbReference type="STRING" id="1280847.SAMN04488036_105301"/>
<sequence length="361" mass="39314">MPDPVSNAEIEDVLTSIRRLVSENRPVDSAPVVDDEATDDETAHQGQPSEVPAKSVPMALVLTPALRVEDAQDRAFDEFDAEAGDEDSSEILDVAEFESDHAESLEIPEEEETLEADRFDDVEEVAETTEAFADPEIEGPELVAEDDDGTDDVEPALEDGQDDAEHTSDMDAYGLQETADELNGELATDDLEDVSKPEGEDGDALGNSGFVEATDESFDESDVEEPFDFKKVLEARLVNWRDGEEAVTVEGEPVDSDYAEAELTVSAEPITPSAEPLDAMAYAAETQIETEAVEGIAEEVEQGLADALDDPAVIDEEALREMVADIVRQELQGALGERITRNVRKLVRREIHRALAAHDLD</sequence>
<gene>
    <name evidence="2" type="ORF">SAMN04488036_105301</name>
</gene>
<protein>
    <submittedName>
        <fullName evidence="2">Uncharacterized protein</fullName>
    </submittedName>
</protein>
<dbReference type="OrthoDB" id="7875768at2"/>
<proteinExistence type="predicted"/>
<accession>A0A1I4F9E5</accession>
<dbReference type="AlphaFoldDB" id="A0A1I4F9E5"/>
<evidence type="ECO:0000256" key="1">
    <source>
        <dbReference type="SAM" id="MobiDB-lite"/>
    </source>
</evidence>